<feature type="coiled-coil region" evidence="1">
    <location>
        <begin position="107"/>
        <end position="163"/>
    </location>
</feature>
<keyword evidence="3" id="KW-1185">Reference proteome</keyword>
<name>A0A9J5WJK9_SOLCO</name>
<sequence length="182" mass="20645">MHEEHVMEFYYNVEFIEDGSLNTQVGDKAFYLNEERLAEILNVPRKGIDSWLDDHVPRTLQKSGKLSQMNCVGISKKLLKGDSQVLFEFVNKVLLLRLVVELSQLKQEEMTALVSQKEAEIALLKAQMEGPGSTEVSKFKAKNEALLAQIFELKEKLIKLNNASNDRLSFVIQSLTQKLSSS</sequence>
<evidence type="ECO:0000313" key="2">
    <source>
        <dbReference type="EMBL" id="KAG5576057.1"/>
    </source>
</evidence>
<gene>
    <name evidence="2" type="ORF">H5410_056191</name>
</gene>
<keyword evidence="1" id="KW-0175">Coiled coil</keyword>
<organism evidence="2 3">
    <name type="scientific">Solanum commersonii</name>
    <name type="common">Commerson's wild potato</name>
    <name type="synonym">Commerson's nightshade</name>
    <dbReference type="NCBI Taxonomy" id="4109"/>
    <lineage>
        <taxon>Eukaryota</taxon>
        <taxon>Viridiplantae</taxon>
        <taxon>Streptophyta</taxon>
        <taxon>Embryophyta</taxon>
        <taxon>Tracheophyta</taxon>
        <taxon>Spermatophyta</taxon>
        <taxon>Magnoliopsida</taxon>
        <taxon>eudicotyledons</taxon>
        <taxon>Gunneridae</taxon>
        <taxon>Pentapetalae</taxon>
        <taxon>asterids</taxon>
        <taxon>lamiids</taxon>
        <taxon>Solanales</taxon>
        <taxon>Solanaceae</taxon>
        <taxon>Solanoideae</taxon>
        <taxon>Solaneae</taxon>
        <taxon>Solanum</taxon>
    </lineage>
</organism>
<dbReference type="EMBL" id="JACXVP010000011">
    <property type="protein sequence ID" value="KAG5576057.1"/>
    <property type="molecule type" value="Genomic_DNA"/>
</dbReference>
<reference evidence="2 3" key="1">
    <citation type="submission" date="2020-09" db="EMBL/GenBank/DDBJ databases">
        <title>De no assembly of potato wild relative species, Solanum commersonii.</title>
        <authorList>
            <person name="Cho K."/>
        </authorList>
    </citation>
    <scope>NUCLEOTIDE SEQUENCE [LARGE SCALE GENOMIC DNA]</scope>
    <source>
        <strain evidence="2">LZ3.2</strain>
        <tissue evidence="2">Leaf</tissue>
    </source>
</reference>
<proteinExistence type="predicted"/>
<dbReference type="Proteomes" id="UP000824120">
    <property type="component" value="Chromosome 11"/>
</dbReference>
<comment type="caution">
    <text evidence="2">The sequence shown here is derived from an EMBL/GenBank/DDBJ whole genome shotgun (WGS) entry which is preliminary data.</text>
</comment>
<evidence type="ECO:0000313" key="3">
    <source>
        <dbReference type="Proteomes" id="UP000824120"/>
    </source>
</evidence>
<accession>A0A9J5WJK9</accession>
<protein>
    <submittedName>
        <fullName evidence="2">Uncharacterized protein</fullName>
    </submittedName>
</protein>
<dbReference type="OrthoDB" id="1303972at2759"/>
<dbReference type="AlphaFoldDB" id="A0A9J5WJK9"/>
<evidence type="ECO:0000256" key="1">
    <source>
        <dbReference type="SAM" id="Coils"/>
    </source>
</evidence>